<keyword evidence="4" id="KW-0539">Nucleus</keyword>
<dbReference type="InterPro" id="IPR021740">
    <property type="entry name" value="Velvet"/>
</dbReference>
<dbReference type="InterPro" id="IPR038491">
    <property type="entry name" value="Velvet_dom_sf"/>
</dbReference>
<comment type="caution">
    <text evidence="7">The sequence shown here is derived from an EMBL/GenBank/DDBJ whole genome shotgun (WGS) entry which is preliminary data.</text>
</comment>
<dbReference type="PANTHER" id="PTHR33572">
    <property type="entry name" value="SPORE DEVELOPMENT REGULATOR VOSA"/>
    <property type="match status" value="1"/>
</dbReference>
<feature type="compositionally biased region" description="Polar residues" evidence="5">
    <location>
        <begin position="303"/>
        <end position="334"/>
    </location>
</feature>
<dbReference type="GO" id="GO:0005634">
    <property type="term" value="C:nucleus"/>
    <property type="evidence" value="ECO:0007669"/>
    <property type="project" value="UniProtKB-SubCell"/>
</dbReference>
<dbReference type="RefSeq" id="XP_066805746.1">
    <property type="nucleotide sequence ID" value="XM_066943204.1"/>
</dbReference>
<evidence type="ECO:0000259" key="6">
    <source>
        <dbReference type="PROSITE" id="PS51821"/>
    </source>
</evidence>
<feature type="region of interest" description="Disordered" evidence="5">
    <location>
        <begin position="72"/>
        <end position="108"/>
    </location>
</feature>
<evidence type="ECO:0000256" key="1">
    <source>
        <dbReference type="ARBA" id="ARBA00004123"/>
    </source>
</evidence>
<evidence type="ECO:0000313" key="7">
    <source>
        <dbReference type="EMBL" id="KAK8869500.1"/>
    </source>
</evidence>
<dbReference type="AlphaFoldDB" id="A0AAW0Z5P0"/>
<dbReference type="EMBL" id="JBCAWK010000001">
    <property type="protein sequence ID" value="KAK8869500.1"/>
    <property type="molecule type" value="Genomic_DNA"/>
</dbReference>
<protein>
    <recommendedName>
        <fullName evidence="6">Velvet domain-containing protein</fullName>
    </recommendedName>
</protein>
<proteinExistence type="predicted"/>
<evidence type="ECO:0000313" key="8">
    <source>
        <dbReference type="Proteomes" id="UP001388673"/>
    </source>
</evidence>
<reference evidence="7 8" key="1">
    <citation type="journal article" date="2024" name="bioRxiv">
        <title>Comparative genomics of Cryptococcus and Kwoniella reveals pathogenesis evolution and contrasting karyotype dynamics via intercentromeric recombination or chromosome fusion.</title>
        <authorList>
            <person name="Coelho M.A."/>
            <person name="David-Palma M."/>
            <person name="Shea T."/>
            <person name="Bowers K."/>
            <person name="McGinley-Smith S."/>
            <person name="Mohammad A.W."/>
            <person name="Gnirke A."/>
            <person name="Yurkov A.M."/>
            <person name="Nowrousian M."/>
            <person name="Sun S."/>
            <person name="Cuomo C.A."/>
            <person name="Heitman J."/>
        </authorList>
    </citation>
    <scope>NUCLEOTIDE SEQUENCE [LARGE SCALE GENOMIC DNA]</scope>
    <source>
        <strain evidence="7 8">CBS 13917</strain>
    </source>
</reference>
<feature type="region of interest" description="Disordered" evidence="5">
    <location>
        <begin position="303"/>
        <end position="335"/>
    </location>
</feature>
<gene>
    <name evidence="7" type="ORF">IAR55_000065</name>
</gene>
<evidence type="ECO:0000256" key="3">
    <source>
        <dbReference type="ARBA" id="ARBA00023163"/>
    </source>
</evidence>
<feature type="region of interest" description="Disordered" evidence="5">
    <location>
        <begin position="148"/>
        <end position="204"/>
    </location>
</feature>
<dbReference type="Gene3D" id="2.60.40.3960">
    <property type="entry name" value="Velvet domain"/>
    <property type="match status" value="1"/>
</dbReference>
<comment type="subcellular location">
    <subcellularLocation>
        <location evidence="1">Nucleus</location>
    </subcellularLocation>
</comment>
<evidence type="ECO:0000256" key="4">
    <source>
        <dbReference type="ARBA" id="ARBA00023242"/>
    </source>
</evidence>
<dbReference type="KEGG" id="kne:92177325"/>
<feature type="region of interest" description="Disordered" evidence="5">
    <location>
        <begin position="1"/>
        <end position="34"/>
    </location>
</feature>
<dbReference type="Proteomes" id="UP001388673">
    <property type="component" value="Unassembled WGS sequence"/>
</dbReference>
<feature type="domain" description="Velvet" evidence="6">
    <location>
        <begin position="233"/>
        <end position="443"/>
    </location>
</feature>
<evidence type="ECO:0000256" key="2">
    <source>
        <dbReference type="ARBA" id="ARBA00023015"/>
    </source>
</evidence>
<keyword evidence="2" id="KW-0805">Transcription regulation</keyword>
<sequence>MPSSPLSDQDMTDRPVPSSSTLTIPNAPKEPRRGETYFHAKLIVNSRTQIPERPSVHSAIGRSHLHYEAGCTTLNTSSSRNPNLPIPHTPGGPRQNVLTDGPRRIKHPPLLWQDRSRRASRPFTIHSVPKRPPPSPADAHQVGKNHLKGYQLDFEPVRNIAETRRPRRVAPSHDAGNTGDGSEANGTPTERDDDENEPGWISPPPAEAYLILRRHRVPKTKWEEDMVNDEYFSRRWTYQIEILQSPSRGRALGFGPLTTAYPALSAPLIVRLIARNGRDCFMNPILNRRLIHTTLMVDLVSPNGSESRSTMRVRNTHRSVSSPSTAGPSGQGSRHNLIENTERNLLGSTFRTAAPLTHNDERGFFFFFTQLVVRNVGEYALQLKLIDLAGPNHVGTSIGVTNVLATALTCPFRVLHPSEYPGIHPLTDLSNEFSNQGERNLGRRIRLGVGSSEDTTASPETGRK</sequence>
<dbReference type="GeneID" id="92177325"/>
<organism evidence="7 8">
    <name type="scientific">Kwoniella newhampshirensis</name>
    <dbReference type="NCBI Taxonomy" id="1651941"/>
    <lineage>
        <taxon>Eukaryota</taxon>
        <taxon>Fungi</taxon>
        <taxon>Dikarya</taxon>
        <taxon>Basidiomycota</taxon>
        <taxon>Agaricomycotina</taxon>
        <taxon>Tremellomycetes</taxon>
        <taxon>Tremellales</taxon>
        <taxon>Cryptococcaceae</taxon>
        <taxon>Kwoniella</taxon>
    </lineage>
</organism>
<dbReference type="Pfam" id="PF11754">
    <property type="entry name" value="Velvet"/>
    <property type="match status" value="1"/>
</dbReference>
<accession>A0AAW0Z5P0</accession>
<dbReference type="InterPro" id="IPR037525">
    <property type="entry name" value="Velvet_dom"/>
</dbReference>
<keyword evidence="8" id="KW-1185">Reference proteome</keyword>
<feature type="compositionally biased region" description="Polar residues" evidence="5">
    <location>
        <begin position="72"/>
        <end position="82"/>
    </location>
</feature>
<keyword evidence="3" id="KW-0804">Transcription</keyword>
<name>A0AAW0Z5P0_9TREE</name>
<dbReference type="PANTHER" id="PTHR33572:SF3">
    <property type="entry name" value="VELVET COMPLEX SUBUNIT B"/>
    <property type="match status" value="1"/>
</dbReference>
<dbReference type="PROSITE" id="PS51821">
    <property type="entry name" value="VELVET"/>
    <property type="match status" value="1"/>
</dbReference>
<evidence type="ECO:0000256" key="5">
    <source>
        <dbReference type="SAM" id="MobiDB-lite"/>
    </source>
</evidence>